<evidence type="ECO:0000313" key="2">
    <source>
        <dbReference type="Proteomes" id="UP000675882"/>
    </source>
</evidence>
<comment type="caution">
    <text evidence="1">The sequence shown here is derived from an EMBL/GenBank/DDBJ whole genome shotgun (WGS) entry which is preliminary data.</text>
</comment>
<keyword evidence="2" id="KW-1185">Reference proteome</keyword>
<sequence>MVEVALNNQILFSGSNVEYEI</sequence>
<evidence type="ECO:0000313" key="1">
    <source>
        <dbReference type="EMBL" id="CAE6707721.1"/>
    </source>
</evidence>
<gene>
    <name evidence="1" type="ORF">NTGZN8_180048</name>
</gene>
<dbReference type="AlphaFoldDB" id="A0A916BDQ9"/>
<organism evidence="1 2">
    <name type="scientific">Candidatus Nitrotoga fabula</name>
    <dbReference type="NCBI Taxonomy" id="2182327"/>
    <lineage>
        <taxon>Bacteria</taxon>
        <taxon>Pseudomonadati</taxon>
        <taxon>Pseudomonadota</taxon>
        <taxon>Betaproteobacteria</taxon>
        <taxon>Nitrosomonadales</taxon>
        <taxon>Gallionellaceae</taxon>
        <taxon>Candidatus Nitrotoga</taxon>
    </lineage>
</organism>
<protein>
    <submittedName>
        <fullName evidence="1">Uncharacterized protein</fullName>
    </submittedName>
</protein>
<dbReference type="Proteomes" id="UP000675882">
    <property type="component" value="Unassembled WGS sequence"/>
</dbReference>
<reference evidence="1" key="1">
    <citation type="submission" date="2021-02" db="EMBL/GenBank/DDBJ databases">
        <authorList>
            <person name="Han P."/>
        </authorList>
    </citation>
    <scope>NUCLEOTIDE SEQUENCE</scope>
    <source>
        <strain evidence="1">Candidatus Nitrotoga sp. ZN8</strain>
    </source>
</reference>
<dbReference type="EMBL" id="CAJNBL010000010">
    <property type="protein sequence ID" value="CAE6707721.1"/>
    <property type="molecule type" value="Genomic_DNA"/>
</dbReference>
<name>A0A916BDQ9_9PROT</name>
<proteinExistence type="predicted"/>
<accession>A0A916BDQ9</accession>